<dbReference type="PANTHER" id="PTHR46568:SF1">
    <property type="entry name" value="ALKYLDIHYDROXYACETONEPHOSPHATE SYNTHASE, PEROXISOMAL"/>
    <property type="match status" value="1"/>
</dbReference>
<dbReference type="Proteomes" id="UP000233654">
    <property type="component" value="Unassembled WGS sequence"/>
</dbReference>
<gene>
    <name evidence="11" type="ORF">CVT63_04815</name>
</gene>
<dbReference type="PANTHER" id="PTHR46568">
    <property type="entry name" value="ALKYLDIHYDROXYACETONEPHOSPHATE SYNTHASE, PEROXISOMAL"/>
    <property type="match status" value="1"/>
</dbReference>
<dbReference type="Gene3D" id="3.30.70.3450">
    <property type="match status" value="1"/>
</dbReference>
<comment type="cofactor">
    <cofactor evidence="1 8">
        <name>FAD</name>
        <dbReference type="ChEBI" id="CHEBI:57692"/>
    </cofactor>
</comment>
<dbReference type="InterPro" id="IPR016167">
    <property type="entry name" value="FAD-bd_PCMH_sub1"/>
</dbReference>
<dbReference type="InterPro" id="IPR025650">
    <property type="entry name" value="Alkyl-DHAP_Synthase"/>
</dbReference>
<reference evidence="11 12" key="1">
    <citation type="journal article" date="2017" name="ISME J.">
        <title>Potential for microbial H2 and metal transformations associated with novel bacteria and archaea in deep terrestrial subsurface sediments.</title>
        <authorList>
            <person name="Hernsdorf A.W."/>
            <person name="Amano Y."/>
            <person name="Miyakawa K."/>
            <person name="Ise K."/>
            <person name="Suzuki Y."/>
            <person name="Anantharaman K."/>
            <person name="Probst A."/>
            <person name="Burstein D."/>
            <person name="Thomas B.C."/>
            <person name="Banfield J.F."/>
        </authorList>
    </citation>
    <scope>NUCLEOTIDE SEQUENCE [LARGE SCALE GENOMIC DNA]</scope>
    <source>
        <strain evidence="11">HGW-Actinobacteria-3</strain>
    </source>
</reference>
<feature type="binding site" evidence="7">
    <location>
        <position position="416"/>
    </location>
    <ligand>
        <name>substrate</name>
    </ligand>
</feature>
<evidence type="ECO:0000256" key="6">
    <source>
        <dbReference type="PIRSR" id="PIRSR625650-1"/>
    </source>
</evidence>
<dbReference type="InterPro" id="IPR006094">
    <property type="entry name" value="Oxid_FAD_bind_N"/>
</dbReference>
<keyword evidence="4 8" id="KW-0274">FAD</keyword>
<feature type="binding site" evidence="8">
    <location>
        <begin position="270"/>
        <end position="276"/>
    </location>
    <ligand>
        <name>FAD</name>
        <dbReference type="ChEBI" id="CHEBI:57692"/>
    </ligand>
</feature>
<dbReference type="SUPFAM" id="SSF55103">
    <property type="entry name" value="FAD-linked oxidases, C-terminal domain"/>
    <property type="match status" value="1"/>
</dbReference>
<dbReference type="GO" id="GO:0008609">
    <property type="term" value="F:alkylglycerone-phosphate synthase activity"/>
    <property type="evidence" value="ECO:0007669"/>
    <property type="project" value="InterPro"/>
</dbReference>
<evidence type="ECO:0000256" key="1">
    <source>
        <dbReference type="ARBA" id="ARBA00001974"/>
    </source>
</evidence>
<sequence length="557" mass="61364">MTEAKDVETRWWGWGDINKTYPVEERPTYIPFLEDKLDIKVERVRVPDPKLEDLHLRDPRLKREKVALLEEIVGEKNVDTSRRGRVYHALGKSYRDIVRARLGDIPNPPDAVVYPGTEDEISALLKLAEDEGIAVTPFCGGSSVVGGVESLDNGFSASISVDMRRMDGVIRVSPESRTARFEAGIWGPELEEELKKHGLYLGHAPESFLLSGLGGWIASRGAGRQSTGYGKIEEMVESVRLLTPRGAIDTRDVPASATGPDLVRMIAGSEGALGIITQATMKVRALPRKYDYRGVLFKEFEGGVRAVREMIHSGVIPETIRISDAEESAFATHVRKPSSNVAKETAIQAALKAIGVMGYSFETGALGILGCEGGKADVARRMKKIQSISRKNGAIPLGKSVGKEWHHGRYDHPYLRDIMFGWGVMTDTLETSTTWENIMPLYRATKDAIRQALADYDSKDIVTCHLSHSYPTGSSLYFIFLGKIAKGREIEQWEHIKKLAGEAIFANGGTITHHHGVGYEHATWFAQEYGPQGMEALRGLKKALDPAGIMNPGKLGL</sequence>
<evidence type="ECO:0000259" key="10">
    <source>
        <dbReference type="PROSITE" id="PS51387"/>
    </source>
</evidence>
<evidence type="ECO:0000256" key="5">
    <source>
        <dbReference type="ARBA" id="ARBA00023002"/>
    </source>
</evidence>
<keyword evidence="5" id="KW-0560">Oxidoreductase</keyword>
<dbReference type="EMBL" id="PHEX01000036">
    <property type="protein sequence ID" value="PKQ28030.1"/>
    <property type="molecule type" value="Genomic_DNA"/>
</dbReference>
<dbReference type="AlphaFoldDB" id="A0A2N3G5N5"/>
<evidence type="ECO:0000256" key="7">
    <source>
        <dbReference type="PIRSR" id="PIRSR625650-2"/>
    </source>
</evidence>
<evidence type="ECO:0000256" key="4">
    <source>
        <dbReference type="ARBA" id="ARBA00022827"/>
    </source>
</evidence>
<dbReference type="SUPFAM" id="SSF56176">
    <property type="entry name" value="FAD-binding/transporter-associated domain-like"/>
    <property type="match status" value="1"/>
</dbReference>
<dbReference type="Pfam" id="PF01565">
    <property type="entry name" value="FAD_binding_4"/>
    <property type="match status" value="1"/>
</dbReference>
<dbReference type="InterPro" id="IPR016171">
    <property type="entry name" value="Vanillyl_alc_oxidase_C-sub2"/>
</dbReference>
<feature type="binding site" evidence="8">
    <location>
        <begin position="137"/>
        <end position="143"/>
    </location>
    <ligand>
        <name>FAD</name>
        <dbReference type="ChEBI" id="CHEBI:57692"/>
    </ligand>
</feature>
<dbReference type="Pfam" id="PF02913">
    <property type="entry name" value="FAD-oxidase_C"/>
    <property type="match status" value="1"/>
</dbReference>
<dbReference type="PROSITE" id="PS51387">
    <property type="entry name" value="FAD_PCMH"/>
    <property type="match status" value="1"/>
</dbReference>
<dbReference type="InterPro" id="IPR016164">
    <property type="entry name" value="FAD-linked_Oxase-like_C"/>
</dbReference>
<evidence type="ECO:0000313" key="12">
    <source>
        <dbReference type="Proteomes" id="UP000233654"/>
    </source>
</evidence>
<dbReference type="GO" id="GO:0016491">
    <property type="term" value="F:oxidoreductase activity"/>
    <property type="evidence" value="ECO:0007669"/>
    <property type="project" value="UniProtKB-KW"/>
</dbReference>
<feature type="active site" description="Proton donor/acceptor" evidence="6">
    <location>
        <position position="477"/>
    </location>
</feature>
<organism evidence="11 12">
    <name type="scientific">Candidatus Anoxymicrobium japonicum</name>
    <dbReference type="NCBI Taxonomy" id="2013648"/>
    <lineage>
        <taxon>Bacteria</taxon>
        <taxon>Bacillati</taxon>
        <taxon>Actinomycetota</taxon>
        <taxon>Candidatus Geothermincolia</taxon>
        <taxon>Candidatus Geothermincolales</taxon>
        <taxon>Candidatus Anoxymicrobiaceae</taxon>
        <taxon>Candidatus Anoxymicrobium</taxon>
    </lineage>
</organism>
<protein>
    <submittedName>
        <fullName evidence="11">FAD-binding oxidoreductase</fullName>
    </submittedName>
</protein>
<accession>A0A2N3G5N5</accession>
<dbReference type="InterPro" id="IPR036318">
    <property type="entry name" value="FAD-bd_PCMH-like_sf"/>
</dbReference>
<dbReference type="InterPro" id="IPR004113">
    <property type="entry name" value="FAD-bd_oxidored_4_C"/>
</dbReference>
<evidence type="ECO:0000313" key="11">
    <source>
        <dbReference type="EMBL" id="PKQ28030.1"/>
    </source>
</evidence>
<dbReference type="FunFam" id="1.10.45.10:FF:000001">
    <property type="entry name" value="D-lactate dehydrogenase mitochondrial"/>
    <property type="match status" value="1"/>
</dbReference>
<dbReference type="Gene3D" id="3.30.43.10">
    <property type="entry name" value="Uridine Diphospho-n-acetylenolpyruvylglucosamine Reductase, domain 2"/>
    <property type="match status" value="1"/>
</dbReference>
<feature type="domain" description="FAD-binding PCMH-type" evidence="10">
    <location>
        <begin position="105"/>
        <end position="286"/>
    </location>
</feature>
<dbReference type="InterPro" id="IPR016166">
    <property type="entry name" value="FAD-bd_PCMH"/>
</dbReference>
<comment type="similarity">
    <text evidence="2">Belongs to the FAD-binding oxidoreductase/transferase type 4 family.</text>
</comment>
<name>A0A2N3G5N5_9ACTN</name>
<dbReference type="Gene3D" id="1.10.45.10">
    <property type="entry name" value="Vanillyl-alcohol Oxidase, Chain A, domain 4"/>
    <property type="match status" value="1"/>
</dbReference>
<dbReference type="GO" id="GO:0071949">
    <property type="term" value="F:FAD binding"/>
    <property type="evidence" value="ECO:0007669"/>
    <property type="project" value="InterPro"/>
</dbReference>
<keyword evidence="3" id="KW-0285">Flavoprotein</keyword>
<evidence type="ECO:0000256" key="3">
    <source>
        <dbReference type="ARBA" id="ARBA00022630"/>
    </source>
</evidence>
<evidence type="ECO:0000256" key="9">
    <source>
        <dbReference type="PIRSR" id="PIRSR625650-4"/>
    </source>
</evidence>
<dbReference type="GO" id="GO:0008610">
    <property type="term" value="P:lipid biosynthetic process"/>
    <property type="evidence" value="ECO:0007669"/>
    <property type="project" value="InterPro"/>
</dbReference>
<evidence type="ECO:0000256" key="2">
    <source>
        <dbReference type="ARBA" id="ARBA00008000"/>
    </source>
</evidence>
<evidence type="ECO:0000256" key="8">
    <source>
        <dbReference type="PIRSR" id="PIRSR625650-3"/>
    </source>
</evidence>
<feature type="site" description="Important for enzyme activity" evidence="9">
    <location>
        <position position="321"/>
    </location>
</feature>
<dbReference type="Gene3D" id="3.30.300.330">
    <property type="match status" value="1"/>
</dbReference>
<dbReference type="InterPro" id="IPR016169">
    <property type="entry name" value="FAD-bd_PCMH_sub2"/>
</dbReference>
<comment type="caution">
    <text evidence="11">The sequence shown here is derived from an EMBL/GenBank/DDBJ whole genome shotgun (WGS) entry which is preliminary data.</text>
</comment>
<proteinExistence type="inferred from homology"/>
<dbReference type="Gene3D" id="3.30.465.10">
    <property type="match status" value="1"/>
</dbReference>